<protein>
    <recommendedName>
        <fullName evidence="8">Pantothenate kinase, acetyl-CoA regulated</fullName>
    </recommendedName>
</protein>
<keyword evidence="5" id="KW-0067">ATP-binding</keyword>
<dbReference type="CDD" id="cd24085">
    <property type="entry name" value="ASKHA_NBD_PanK-II_bac"/>
    <property type="match status" value="1"/>
</dbReference>
<dbReference type="EMBL" id="GU567953">
    <property type="protein sequence ID" value="ADI21407.1"/>
    <property type="molecule type" value="Genomic_DNA"/>
</dbReference>
<reference evidence="7" key="1">
    <citation type="submission" date="2010-01" db="EMBL/GenBank/DDBJ databases">
        <title>Genome fragments of uncultured bacteria from the North Pacific subtropical Gyre.</title>
        <authorList>
            <person name="Pham V.D."/>
            <person name="Delong E.F."/>
        </authorList>
    </citation>
    <scope>NUCLEOTIDE SEQUENCE</scope>
</reference>
<sequence length="267" mass="28530">MSKISIGIDFGITNTDLVTAHHDQISYSTFPSEQVTESYLKKILSEANLNINDIETIGVTGGRHNDLPNEIDNVLVAHFNEVDAIGRGARALKKDQKSNFLVVSCGSGTACVLGNDEGYFHVGGTGLGGGTIRGLCKLLFNEDDPVKINSLSLNGDITKVDHILSDVISGPIGNLPKNSSAVNFGKVLSLKPNNSDLAAGVINMVAQTILRTAIMSAISSGVSEIVIIGRTPKYKLLTNILEEGFKLYNLNYEFIESGEYAICLGTI</sequence>
<dbReference type="GO" id="GO:0015937">
    <property type="term" value="P:coenzyme A biosynthetic process"/>
    <property type="evidence" value="ECO:0007669"/>
    <property type="project" value="UniProtKB-KW"/>
</dbReference>
<evidence type="ECO:0000256" key="4">
    <source>
        <dbReference type="ARBA" id="ARBA00022777"/>
    </source>
</evidence>
<dbReference type="GO" id="GO:0005524">
    <property type="term" value="F:ATP binding"/>
    <property type="evidence" value="ECO:0007669"/>
    <property type="project" value="UniProtKB-KW"/>
</dbReference>
<dbReference type="PANTHER" id="PTHR12280">
    <property type="entry name" value="PANTOTHENATE KINASE"/>
    <property type="match status" value="1"/>
</dbReference>
<evidence type="ECO:0000256" key="5">
    <source>
        <dbReference type="ARBA" id="ARBA00022840"/>
    </source>
</evidence>
<accession>E7C1T3</accession>
<evidence type="ECO:0000256" key="6">
    <source>
        <dbReference type="ARBA" id="ARBA00022993"/>
    </source>
</evidence>
<organism evidence="7">
    <name type="scientific">uncultured gamma proteobacterium HF0010_21A16</name>
    <dbReference type="NCBI Taxonomy" id="723563"/>
    <lineage>
        <taxon>Bacteria</taxon>
        <taxon>Pseudomonadati</taxon>
        <taxon>Pseudomonadota</taxon>
        <taxon>Gammaproteobacteria</taxon>
        <taxon>environmental samples</taxon>
    </lineage>
</organism>
<keyword evidence="2" id="KW-0808">Transferase</keyword>
<proteinExistence type="predicted"/>
<dbReference type="GO" id="GO:0005829">
    <property type="term" value="C:cytosol"/>
    <property type="evidence" value="ECO:0007669"/>
    <property type="project" value="TreeGrafter"/>
</dbReference>
<dbReference type="InterPro" id="IPR004567">
    <property type="entry name" value="Type_II_PanK"/>
</dbReference>
<evidence type="ECO:0000256" key="3">
    <source>
        <dbReference type="ARBA" id="ARBA00022741"/>
    </source>
</evidence>
<dbReference type="SUPFAM" id="SSF53067">
    <property type="entry name" value="Actin-like ATPase domain"/>
    <property type="match status" value="1"/>
</dbReference>
<keyword evidence="4" id="KW-0418">Kinase</keyword>
<dbReference type="PIRSF" id="PIRSF036940">
    <property type="entry name" value="PanK_bac_aCoA"/>
    <property type="match status" value="1"/>
</dbReference>
<evidence type="ECO:0000256" key="1">
    <source>
        <dbReference type="ARBA" id="ARBA00022490"/>
    </source>
</evidence>
<name>E7C1T3_9GAMM</name>
<dbReference type="Pfam" id="PF03630">
    <property type="entry name" value="Fumble"/>
    <property type="match status" value="1"/>
</dbReference>
<keyword evidence="6" id="KW-0173">Coenzyme A biosynthesis</keyword>
<dbReference type="InterPro" id="IPR043129">
    <property type="entry name" value="ATPase_NBD"/>
</dbReference>
<dbReference type="AlphaFoldDB" id="E7C1T3"/>
<keyword evidence="1" id="KW-0963">Cytoplasm</keyword>
<evidence type="ECO:0008006" key="8">
    <source>
        <dbReference type="Google" id="ProtNLM"/>
    </source>
</evidence>
<evidence type="ECO:0000256" key="2">
    <source>
        <dbReference type="ARBA" id="ARBA00022679"/>
    </source>
</evidence>
<dbReference type="InterPro" id="IPR011602">
    <property type="entry name" value="Type_II_PanK_bac"/>
</dbReference>
<dbReference type="GO" id="GO:0004594">
    <property type="term" value="F:pantothenate kinase activity"/>
    <property type="evidence" value="ECO:0007669"/>
    <property type="project" value="InterPro"/>
</dbReference>
<dbReference type="PANTHER" id="PTHR12280:SF20">
    <property type="entry name" value="4'-PHOSPHOPANTETHEINE PHOSPHATASE"/>
    <property type="match status" value="1"/>
</dbReference>
<dbReference type="Gene3D" id="3.30.420.40">
    <property type="match status" value="1"/>
</dbReference>
<evidence type="ECO:0000313" key="7">
    <source>
        <dbReference type="EMBL" id="ADI21407.1"/>
    </source>
</evidence>
<keyword evidence="3" id="KW-0547">Nucleotide-binding</keyword>